<feature type="transmembrane region" description="Helical" evidence="2">
    <location>
        <begin position="135"/>
        <end position="158"/>
    </location>
</feature>
<dbReference type="Proteomes" id="UP000757232">
    <property type="component" value="Unassembled WGS sequence"/>
</dbReference>
<reference evidence="3" key="1">
    <citation type="submission" date="2016-06" db="EMBL/GenBank/DDBJ databases">
        <title>Draft Genome sequence of the fungus Inonotus baumii.</title>
        <authorList>
            <person name="Zhu H."/>
            <person name="Lin W."/>
        </authorList>
    </citation>
    <scope>NUCLEOTIDE SEQUENCE</scope>
    <source>
        <strain evidence="3">821</strain>
    </source>
</reference>
<evidence type="ECO:0000313" key="3">
    <source>
        <dbReference type="EMBL" id="OCB87140.1"/>
    </source>
</evidence>
<organism evidence="3 4">
    <name type="scientific">Sanghuangporus baumii</name>
    <name type="common">Phellinus baumii</name>
    <dbReference type="NCBI Taxonomy" id="108892"/>
    <lineage>
        <taxon>Eukaryota</taxon>
        <taxon>Fungi</taxon>
        <taxon>Dikarya</taxon>
        <taxon>Basidiomycota</taxon>
        <taxon>Agaricomycotina</taxon>
        <taxon>Agaricomycetes</taxon>
        <taxon>Hymenochaetales</taxon>
        <taxon>Hymenochaetaceae</taxon>
        <taxon>Sanghuangporus</taxon>
    </lineage>
</organism>
<feature type="region of interest" description="Disordered" evidence="1">
    <location>
        <begin position="395"/>
        <end position="459"/>
    </location>
</feature>
<feature type="region of interest" description="Disordered" evidence="1">
    <location>
        <begin position="606"/>
        <end position="646"/>
    </location>
</feature>
<dbReference type="InterPro" id="IPR009571">
    <property type="entry name" value="SUR7/Rim9-like_fungi"/>
</dbReference>
<sequence>MIFRPATPGFLVTLTATILLAIVSFNVPLIKSIYFLKANLSISGANGTITIGTLGYCLELSSNGTTCSSPSVGYTFDAEALVGDLALDVDIPNVVVKWITYALFLHVIALCAAGVSALFGLLAHVREMSMACCSTCVSGLAAALALVAFVFDIVLFFVVKKRVQDLEGDDNSAEFGSAVWMTLAAAILLFFSGCVYACGRCMISRRPRGRGGGKGDDEYGKGAVPPTSHAEQMRLDAVRAEAERKARQKNEVGLPSFPEHADVVKPLRHMDDDVSDGDEPYRDHKALGYGAGVGASVGAPRRQGSGSTMGTHAQPSFRGGYAQAPPGTRAVDEYYSSSPSSPARSNSGAPGMSYPPNRQYSTSPGATATAGAAAGAAAGVGAGAGYLAASGAAYGHRTSDTSHHTAASTPSQHQQYPSAYSTYNNNEPSPYSSSAMPGAFAASSTSPPPRQPSQPYADPYYSSSAHAAYGSSAAPGAATAYGGGDYAYGAQSQDPYSASGYPTAITTGATAAATTGAVGYATGGGSAYQSPATGVHQPERSYTLGGGGYGANVVPDSSSSSSSSPSPAAQGALNSAYGAPALSTSPPPMMPTATVIHGYNANVGAGGGGQNSQGSSYEDAPPGYEASAGLGPSVHVPAWRSMSGFS</sequence>
<keyword evidence="4" id="KW-1185">Reference proteome</keyword>
<feature type="compositionally biased region" description="Low complexity" evidence="1">
    <location>
        <begin position="420"/>
        <end position="434"/>
    </location>
</feature>
<accession>A0A9Q5HWH4</accession>
<comment type="caution">
    <text evidence="3">The sequence shown here is derived from an EMBL/GenBank/DDBJ whole genome shotgun (WGS) entry which is preliminary data.</text>
</comment>
<dbReference type="InterPro" id="IPR051380">
    <property type="entry name" value="pH-response_reg_palI/RIM9"/>
</dbReference>
<keyword evidence="2" id="KW-0472">Membrane</keyword>
<gene>
    <name evidence="3" type="ORF">A7U60_g5877</name>
</gene>
<evidence type="ECO:0000256" key="1">
    <source>
        <dbReference type="SAM" id="MobiDB-lite"/>
    </source>
</evidence>
<evidence type="ECO:0000256" key="2">
    <source>
        <dbReference type="SAM" id="Phobius"/>
    </source>
</evidence>
<feature type="compositionally biased region" description="Low complexity" evidence="1">
    <location>
        <begin position="404"/>
        <end position="413"/>
    </location>
</feature>
<feature type="compositionally biased region" description="Low complexity" evidence="1">
    <location>
        <begin position="557"/>
        <end position="567"/>
    </location>
</feature>
<dbReference type="PANTHER" id="PTHR28013">
    <property type="entry name" value="PROTEIN DCV1-RELATED"/>
    <property type="match status" value="1"/>
</dbReference>
<protein>
    <submittedName>
        <fullName evidence="3">Pali-domain-containing protein</fullName>
    </submittedName>
</protein>
<feature type="region of interest" description="Disordered" evidence="1">
    <location>
        <begin position="527"/>
        <end position="572"/>
    </location>
</feature>
<feature type="compositionally biased region" description="Basic and acidic residues" evidence="1">
    <location>
        <begin position="231"/>
        <end position="250"/>
    </location>
</feature>
<dbReference type="GO" id="GO:0005886">
    <property type="term" value="C:plasma membrane"/>
    <property type="evidence" value="ECO:0007669"/>
    <property type="project" value="InterPro"/>
</dbReference>
<feature type="transmembrane region" description="Helical" evidence="2">
    <location>
        <begin position="178"/>
        <end position="198"/>
    </location>
</feature>
<dbReference type="EMBL" id="LNZH02000195">
    <property type="protein sequence ID" value="OCB87140.1"/>
    <property type="molecule type" value="Genomic_DNA"/>
</dbReference>
<feature type="transmembrane region" description="Helical" evidence="2">
    <location>
        <begin position="9"/>
        <end position="30"/>
    </location>
</feature>
<dbReference type="AlphaFoldDB" id="A0A9Q5HWH4"/>
<feature type="compositionally biased region" description="Polar residues" evidence="1">
    <location>
        <begin position="304"/>
        <end position="314"/>
    </location>
</feature>
<dbReference type="Pfam" id="PF06687">
    <property type="entry name" value="SUR7"/>
    <property type="match status" value="1"/>
</dbReference>
<feature type="region of interest" description="Disordered" evidence="1">
    <location>
        <begin position="292"/>
        <end position="367"/>
    </location>
</feature>
<keyword evidence="2" id="KW-1133">Transmembrane helix</keyword>
<dbReference type="PANTHER" id="PTHR28013:SF4">
    <property type="entry name" value="MARVEL DOMAIN-CONTAINING PROTEIN"/>
    <property type="match status" value="1"/>
</dbReference>
<feature type="compositionally biased region" description="Low complexity" evidence="1">
    <location>
        <begin position="336"/>
        <end position="351"/>
    </location>
</feature>
<name>A0A9Q5HWH4_SANBA</name>
<proteinExistence type="predicted"/>
<dbReference type="GO" id="GO:0032153">
    <property type="term" value="C:cell division site"/>
    <property type="evidence" value="ECO:0007669"/>
    <property type="project" value="TreeGrafter"/>
</dbReference>
<dbReference type="OrthoDB" id="3365245at2759"/>
<feature type="transmembrane region" description="Helical" evidence="2">
    <location>
        <begin position="98"/>
        <end position="123"/>
    </location>
</feature>
<evidence type="ECO:0000313" key="4">
    <source>
        <dbReference type="Proteomes" id="UP000757232"/>
    </source>
</evidence>
<keyword evidence="2" id="KW-0812">Transmembrane</keyword>
<feature type="region of interest" description="Disordered" evidence="1">
    <location>
        <begin position="207"/>
        <end position="261"/>
    </location>
</feature>
<dbReference type="GO" id="GO:0035838">
    <property type="term" value="C:growing cell tip"/>
    <property type="evidence" value="ECO:0007669"/>
    <property type="project" value="TreeGrafter"/>
</dbReference>